<accession>G8TQ65</accession>
<evidence type="ECO:0000313" key="1">
    <source>
        <dbReference type="EMBL" id="AEW01066.1"/>
    </source>
</evidence>
<organism evidence="1 2">
    <name type="scientific">Niastella koreensis (strain DSM 17620 / KACC 11465 / NBRC 106392 / GR20-10)</name>
    <dbReference type="NCBI Taxonomy" id="700598"/>
    <lineage>
        <taxon>Bacteria</taxon>
        <taxon>Pseudomonadati</taxon>
        <taxon>Bacteroidota</taxon>
        <taxon>Chitinophagia</taxon>
        <taxon>Chitinophagales</taxon>
        <taxon>Chitinophagaceae</taxon>
        <taxon>Niastella</taxon>
    </lineage>
</organism>
<protein>
    <submittedName>
        <fullName evidence="1">Uncharacterized protein</fullName>
    </submittedName>
</protein>
<proteinExistence type="predicted"/>
<dbReference type="Proteomes" id="UP000005438">
    <property type="component" value="Chromosome"/>
</dbReference>
<gene>
    <name evidence="1" type="ordered locus">Niako_4816</name>
</gene>
<dbReference type="HOGENOM" id="CLU_2317373_0_0_10"/>
<dbReference type="KEGG" id="nko:Niako_4816"/>
<sequence>MTLLTLFYHKGVKLSGLNLLPAMNPIYNSIEEQRWAMLEMRTLLNQVKTTYGANPPADILNAIAQIATANRTKSTTHHRKLNYTIGVEEFCTKNNLPLD</sequence>
<dbReference type="EMBL" id="CP003178">
    <property type="protein sequence ID" value="AEW01066.1"/>
    <property type="molecule type" value="Genomic_DNA"/>
</dbReference>
<evidence type="ECO:0000313" key="2">
    <source>
        <dbReference type="Proteomes" id="UP000005438"/>
    </source>
</evidence>
<dbReference type="STRING" id="700598.Niako_4816"/>
<dbReference type="AlphaFoldDB" id="G8TQ65"/>
<reference evidence="1 2" key="1">
    <citation type="submission" date="2011-12" db="EMBL/GenBank/DDBJ databases">
        <title>The complete genome of Niastella koreensis GR20-10.</title>
        <authorList>
            <consortium name="US DOE Joint Genome Institute (JGI-PGF)"/>
            <person name="Lucas S."/>
            <person name="Han J."/>
            <person name="Lapidus A."/>
            <person name="Bruce D."/>
            <person name="Goodwin L."/>
            <person name="Pitluck S."/>
            <person name="Peters L."/>
            <person name="Kyrpides N."/>
            <person name="Mavromatis K."/>
            <person name="Ivanova N."/>
            <person name="Mikhailova N."/>
            <person name="Davenport K."/>
            <person name="Saunders E."/>
            <person name="Detter J.C."/>
            <person name="Tapia R."/>
            <person name="Han C."/>
            <person name="Land M."/>
            <person name="Hauser L."/>
            <person name="Markowitz V."/>
            <person name="Cheng J.-F."/>
            <person name="Hugenholtz P."/>
            <person name="Woyke T."/>
            <person name="Wu D."/>
            <person name="Tindall B."/>
            <person name="Pomrenke H."/>
            <person name="Brambilla E."/>
            <person name="Klenk H.-P."/>
            <person name="Eisen J.A."/>
        </authorList>
    </citation>
    <scope>NUCLEOTIDE SEQUENCE [LARGE SCALE GENOMIC DNA]</scope>
    <source>
        <strain evidence="2">DSM 17620 / KACC 11465 / NBRC 106392 / GR20-10</strain>
    </source>
</reference>
<name>G8TQ65_NIAKG</name>